<name>A0A0K6IAE5_9BURK</name>
<feature type="transmembrane region" description="Helical" evidence="1">
    <location>
        <begin position="12"/>
        <end position="35"/>
    </location>
</feature>
<feature type="transmembrane region" description="Helical" evidence="1">
    <location>
        <begin position="75"/>
        <end position="99"/>
    </location>
</feature>
<dbReference type="EMBL" id="CYHF01000011">
    <property type="protein sequence ID" value="CUB00076.1"/>
    <property type="molecule type" value="Genomic_DNA"/>
</dbReference>
<dbReference type="InterPro" id="IPR050968">
    <property type="entry name" value="Cytochrome_c_oxidase_bac_sub4"/>
</dbReference>
<evidence type="ECO:0000313" key="2">
    <source>
        <dbReference type="EMBL" id="CUB00076.1"/>
    </source>
</evidence>
<keyword evidence="1" id="KW-0812">Transmembrane</keyword>
<sequence>MSEHIETYRHDLRSYLIGLALALLLTGAAFAAVLWQVAPPHVLLGIVFGLGLLQVIAHFRFFLHIDLGKSARDDLQLILFSTLIILLMVGGTLVILMNLRTRMM</sequence>
<feature type="transmembrane region" description="Helical" evidence="1">
    <location>
        <begin position="41"/>
        <end position="63"/>
    </location>
</feature>
<keyword evidence="3" id="KW-1185">Reference proteome</keyword>
<keyword evidence="1" id="KW-0472">Membrane</keyword>
<dbReference type="GO" id="GO:0009319">
    <property type="term" value="C:cytochrome o ubiquinol oxidase complex"/>
    <property type="evidence" value="ECO:0007669"/>
    <property type="project" value="TreeGrafter"/>
</dbReference>
<organism evidence="2 3">
    <name type="scientific">Thiomonas bhubaneswarensis</name>
    <dbReference type="NCBI Taxonomy" id="339866"/>
    <lineage>
        <taxon>Bacteria</taxon>
        <taxon>Pseudomonadati</taxon>
        <taxon>Pseudomonadota</taxon>
        <taxon>Betaproteobacteria</taxon>
        <taxon>Burkholderiales</taxon>
        <taxon>Thiomonas</taxon>
    </lineage>
</organism>
<evidence type="ECO:0000256" key="1">
    <source>
        <dbReference type="SAM" id="Phobius"/>
    </source>
</evidence>
<dbReference type="PANTHER" id="PTHR36835:SF1">
    <property type="entry name" value="CYTOCHROME BO(3) UBIQUINOL OXIDASE SUBUNIT 4"/>
    <property type="match status" value="1"/>
</dbReference>
<dbReference type="STRING" id="339866.GCA_001418255_02766"/>
<dbReference type="Proteomes" id="UP000183649">
    <property type="component" value="Unassembled WGS sequence"/>
</dbReference>
<dbReference type="GO" id="GO:0015990">
    <property type="term" value="P:electron transport coupled proton transport"/>
    <property type="evidence" value="ECO:0007669"/>
    <property type="project" value="TreeGrafter"/>
</dbReference>
<keyword evidence="1" id="KW-1133">Transmembrane helix</keyword>
<dbReference type="GO" id="GO:0009486">
    <property type="term" value="F:cytochrome bo3 ubiquinol oxidase activity"/>
    <property type="evidence" value="ECO:0007669"/>
    <property type="project" value="TreeGrafter"/>
</dbReference>
<dbReference type="GO" id="GO:0005886">
    <property type="term" value="C:plasma membrane"/>
    <property type="evidence" value="ECO:0007669"/>
    <property type="project" value="TreeGrafter"/>
</dbReference>
<dbReference type="RefSeq" id="WP_055451593.1">
    <property type="nucleotide sequence ID" value="NZ_CYHF01000011.1"/>
</dbReference>
<evidence type="ECO:0000313" key="3">
    <source>
        <dbReference type="Proteomes" id="UP000183649"/>
    </source>
</evidence>
<dbReference type="GO" id="GO:0015078">
    <property type="term" value="F:proton transmembrane transporter activity"/>
    <property type="evidence" value="ECO:0007669"/>
    <property type="project" value="TreeGrafter"/>
</dbReference>
<reference evidence="3" key="1">
    <citation type="submission" date="2015-08" db="EMBL/GenBank/DDBJ databases">
        <authorList>
            <person name="Varghese N."/>
        </authorList>
    </citation>
    <scope>NUCLEOTIDE SEQUENCE [LARGE SCALE GENOMIC DNA]</scope>
    <source>
        <strain evidence="3">DSM 18181</strain>
    </source>
</reference>
<dbReference type="GO" id="GO:0019646">
    <property type="term" value="P:aerobic electron transport chain"/>
    <property type="evidence" value="ECO:0007669"/>
    <property type="project" value="TreeGrafter"/>
</dbReference>
<dbReference type="PANTHER" id="PTHR36835">
    <property type="entry name" value="CYTOCHROME BO(3) UBIQUINOL OXIDASE SUBUNIT 4"/>
    <property type="match status" value="1"/>
</dbReference>
<dbReference type="AlphaFoldDB" id="A0A0K6IAE5"/>
<protein>
    <submittedName>
        <fullName evidence="2">Heme/copper-type cytochrome/quinol oxidase, subunit 4</fullName>
    </submittedName>
</protein>
<accession>A0A0K6IAE5</accession>
<proteinExistence type="predicted"/>
<gene>
    <name evidence="2" type="ORF">Ga0061069_11144</name>
</gene>
<dbReference type="OrthoDB" id="2375888at2"/>